<dbReference type="VEuPathDB" id="FungiDB:KRP23_4637"/>
<dbReference type="HOGENOM" id="CLU_1352052_0_0_1"/>
<accession>H3H1G9</accession>
<name>H3H1G9_PHYRM</name>
<comment type="similarity">
    <text evidence="2">Belongs to the selenoprotein M/F family.</text>
</comment>
<evidence type="ECO:0000256" key="4">
    <source>
        <dbReference type="ARBA" id="ARBA00022824"/>
    </source>
</evidence>
<dbReference type="InterPro" id="IPR039992">
    <property type="entry name" value="Sep15_SelM"/>
</dbReference>
<evidence type="ECO:0000256" key="2">
    <source>
        <dbReference type="ARBA" id="ARBA00005742"/>
    </source>
</evidence>
<dbReference type="Proteomes" id="UP000005238">
    <property type="component" value="Unassembled WGS sequence"/>
</dbReference>
<dbReference type="eggNOG" id="KOG3384">
    <property type="taxonomic scope" value="Eukaryota"/>
</dbReference>
<organism evidence="9 10">
    <name type="scientific">Phytophthora ramorum</name>
    <name type="common">Sudden oak death agent</name>
    <dbReference type="NCBI Taxonomy" id="164328"/>
    <lineage>
        <taxon>Eukaryota</taxon>
        <taxon>Sar</taxon>
        <taxon>Stramenopiles</taxon>
        <taxon>Oomycota</taxon>
        <taxon>Peronosporomycetes</taxon>
        <taxon>Peronosporales</taxon>
        <taxon>Peronosporaceae</taxon>
        <taxon>Phytophthora</taxon>
    </lineage>
</organism>
<keyword evidence="3 7" id="KW-0732">Signal</keyword>
<dbReference type="InterPro" id="IPR036249">
    <property type="entry name" value="Thioredoxin-like_sf"/>
</dbReference>
<feature type="domain" description="Selenoprotein F/M" evidence="8">
    <location>
        <begin position="104"/>
        <end position="177"/>
    </location>
</feature>
<dbReference type="PANTHER" id="PTHR13077">
    <property type="entry name" value="SELENOPROTEIN F"/>
    <property type="match status" value="1"/>
</dbReference>
<sequence length="204" mass="22911">MRIPTLLLLLSAWASAQEAPAPSPETSDVSSERLNRCATLGFDADALDCRLCEELSTFLTKSTKTKSATKLTKTKSVDLVTHECRDCCSDLTNLLEAEGRRYPQAVLALSRRRLKRYPKLANFVEHQAEQIKGLQVQETDNRLPMLQFFDEDGEKVQEVSVAHWDEASIAEFIGNKLLPEEEEGDEVVEIVEEVVEMEVDADKP</sequence>
<dbReference type="SUPFAM" id="SSF52833">
    <property type="entry name" value="Thioredoxin-like"/>
    <property type="match status" value="1"/>
</dbReference>
<keyword evidence="10" id="KW-1185">Reference proteome</keyword>
<dbReference type="GO" id="GO:0005788">
    <property type="term" value="C:endoplasmic reticulum lumen"/>
    <property type="evidence" value="ECO:0000318"/>
    <property type="project" value="GO_Central"/>
</dbReference>
<dbReference type="InterPro" id="IPR038219">
    <property type="entry name" value="Sep15/SelM_sf"/>
</dbReference>
<reference evidence="10" key="1">
    <citation type="journal article" date="2006" name="Science">
        <title>Phytophthora genome sequences uncover evolutionary origins and mechanisms of pathogenesis.</title>
        <authorList>
            <person name="Tyler B.M."/>
            <person name="Tripathy S."/>
            <person name="Zhang X."/>
            <person name="Dehal P."/>
            <person name="Jiang R.H."/>
            <person name="Aerts A."/>
            <person name="Arredondo F.D."/>
            <person name="Baxter L."/>
            <person name="Bensasson D."/>
            <person name="Beynon J.L."/>
            <person name="Chapman J."/>
            <person name="Damasceno C.M."/>
            <person name="Dorrance A.E."/>
            <person name="Dou D."/>
            <person name="Dickerman A.W."/>
            <person name="Dubchak I.L."/>
            <person name="Garbelotto M."/>
            <person name="Gijzen M."/>
            <person name="Gordon S.G."/>
            <person name="Govers F."/>
            <person name="Grunwald N.J."/>
            <person name="Huang W."/>
            <person name="Ivors K.L."/>
            <person name="Jones R.W."/>
            <person name="Kamoun S."/>
            <person name="Krampis K."/>
            <person name="Lamour K.H."/>
            <person name="Lee M.K."/>
            <person name="McDonald W.H."/>
            <person name="Medina M."/>
            <person name="Meijer H.J."/>
            <person name="Nordberg E.K."/>
            <person name="Maclean D.J."/>
            <person name="Ospina-Giraldo M.D."/>
            <person name="Morris P.F."/>
            <person name="Phuntumart V."/>
            <person name="Putnam N.H."/>
            <person name="Rash S."/>
            <person name="Rose J.K."/>
            <person name="Sakihama Y."/>
            <person name="Salamov A.A."/>
            <person name="Savidor A."/>
            <person name="Scheuring C.F."/>
            <person name="Smith B.M."/>
            <person name="Sobral B.W."/>
            <person name="Terry A."/>
            <person name="Torto-Alalibo T.A."/>
            <person name="Win J."/>
            <person name="Xu Z."/>
            <person name="Zhang H."/>
            <person name="Grigoriev I.V."/>
            <person name="Rokhsar D.S."/>
            <person name="Boore J.L."/>
        </authorList>
    </citation>
    <scope>NUCLEOTIDE SEQUENCE [LARGE SCALE GENOMIC DNA]</scope>
    <source>
        <strain evidence="10">Pr102</strain>
    </source>
</reference>
<evidence type="ECO:0000256" key="6">
    <source>
        <dbReference type="ARBA" id="ARBA00040775"/>
    </source>
</evidence>
<dbReference type="PANTHER" id="PTHR13077:SF6">
    <property type="entry name" value="SELENOPROTEIN F"/>
    <property type="match status" value="1"/>
</dbReference>
<dbReference type="InterPro" id="IPR014912">
    <property type="entry name" value="Sep15_SelM_dom"/>
</dbReference>
<evidence type="ECO:0000256" key="7">
    <source>
        <dbReference type="SAM" id="SignalP"/>
    </source>
</evidence>
<dbReference type="GO" id="GO:0016491">
    <property type="term" value="F:oxidoreductase activity"/>
    <property type="evidence" value="ECO:0000318"/>
    <property type="project" value="GO_Central"/>
</dbReference>
<dbReference type="EnsemblProtists" id="Phyra84086">
    <property type="protein sequence ID" value="Phyra84086"/>
    <property type="gene ID" value="Phyra84086"/>
</dbReference>
<evidence type="ECO:0000256" key="3">
    <source>
        <dbReference type="ARBA" id="ARBA00022729"/>
    </source>
</evidence>
<evidence type="ECO:0000259" key="8">
    <source>
        <dbReference type="Pfam" id="PF08806"/>
    </source>
</evidence>
<evidence type="ECO:0000313" key="9">
    <source>
        <dbReference type="EnsemblProtists" id="Phyra84086"/>
    </source>
</evidence>
<dbReference type="OMA" id="CTTLGFD"/>
<dbReference type="Pfam" id="PF08806">
    <property type="entry name" value="Sep15_SelM"/>
    <property type="match status" value="1"/>
</dbReference>
<comment type="subcellular location">
    <subcellularLocation>
        <location evidence="1">Endoplasmic reticulum lumen</location>
    </subcellularLocation>
</comment>
<feature type="chain" id="PRO_5003586338" description="Selenoprotein F" evidence="7">
    <location>
        <begin position="17"/>
        <end position="204"/>
    </location>
</feature>
<evidence type="ECO:0000313" key="10">
    <source>
        <dbReference type="Proteomes" id="UP000005238"/>
    </source>
</evidence>
<dbReference type="Gene3D" id="3.40.30.50">
    <property type="entry name" value="Sep15/SelM thioredoxin-like domain, active-site redox motif"/>
    <property type="match status" value="1"/>
</dbReference>
<evidence type="ECO:0000256" key="1">
    <source>
        <dbReference type="ARBA" id="ARBA00004319"/>
    </source>
</evidence>
<keyword evidence="4" id="KW-0256">Endoplasmic reticulum</keyword>
<reference evidence="9" key="2">
    <citation type="submission" date="2015-06" db="UniProtKB">
        <authorList>
            <consortium name="EnsemblProtists"/>
        </authorList>
    </citation>
    <scope>IDENTIFICATION</scope>
    <source>
        <strain evidence="9">Pr102</strain>
    </source>
</reference>
<evidence type="ECO:0000256" key="5">
    <source>
        <dbReference type="ARBA" id="ARBA00022933"/>
    </source>
</evidence>
<keyword evidence="5" id="KW-0712">Selenocysteine</keyword>
<feature type="signal peptide" evidence="7">
    <location>
        <begin position="1"/>
        <end position="16"/>
    </location>
</feature>
<proteinExistence type="inferred from homology"/>
<dbReference type="VEuPathDB" id="FungiDB:KRP22_2138"/>
<protein>
    <recommendedName>
        <fullName evidence="6">Selenoprotein F</fullName>
    </recommendedName>
</protein>
<dbReference type="InParanoid" id="H3H1G9"/>
<dbReference type="STRING" id="164328.H3H1G9"/>
<dbReference type="AlphaFoldDB" id="H3H1G9"/>
<dbReference type="EMBL" id="DS566100">
    <property type="status" value="NOT_ANNOTATED_CDS"/>
    <property type="molecule type" value="Genomic_DNA"/>
</dbReference>